<dbReference type="PANTHER" id="PTHR35563">
    <property type="entry name" value="BARREL METAL-DEPENDENT HYDROLASE, PUTATIVE (AFU_ORTHOLOGUE AFUA_1G16240)-RELATED"/>
    <property type="match status" value="1"/>
</dbReference>
<keyword evidence="2" id="KW-0378">Hydrolase</keyword>
<dbReference type="InterPro" id="IPR052358">
    <property type="entry name" value="Aro_Compnd_Degr_Hydrolases"/>
</dbReference>
<dbReference type="InterPro" id="IPR006680">
    <property type="entry name" value="Amidohydro-rel"/>
</dbReference>
<sequence length="291" mass="32269">MAIQPEHKAAPGPITAIDTHAHVFERGLPLATRRRYAPRYDAPLPDYLAQLDAHGISHGVLVQPSFLGTDCRYLLRALALAPERLRGVAVIDPACPPTCNPAHLDAMHRAGVVGIRLNLFDAPDPRFDDPVWHATLGHLGRLGWHVEVHVEAKRLAGIVEPLLEHEVRIVVDHFGRPDPALGVEDPGFRYLLSLGRTGRVWVKISGAYRNGVEAVATAFARVAADALKHEFGVERLVWGSDWPHTQFEQTERFERALRVLDAVVRDERERRAVLVSTPARLFNFGQGSTPP</sequence>
<dbReference type="AlphaFoldDB" id="A0A158K267"/>
<evidence type="ECO:0000313" key="2">
    <source>
        <dbReference type="EMBL" id="SAL75222.1"/>
    </source>
</evidence>
<accession>A0A158K267</accession>
<organism evidence="2 3">
    <name type="scientific">Caballeronia choica</name>
    <dbReference type="NCBI Taxonomy" id="326476"/>
    <lineage>
        <taxon>Bacteria</taxon>
        <taxon>Pseudomonadati</taxon>
        <taxon>Pseudomonadota</taxon>
        <taxon>Betaproteobacteria</taxon>
        <taxon>Burkholderiales</taxon>
        <taxon>Burkholderiaceae</taxon>
        <taxon>Caballeronia</taxon>
    </lineage>
</organism>
<reference evidence="2" key="1">
    <citation type="submission" date="2016-01" db="EMBL/GenBank/DDBJ databases">
        <authorList>
            <person name="Peeters C."/>
        </authorList>
    </citation>
    <scope>NUCLEOTIDE SEQUENCE [LARGE SCALE GENOMIC DNA]</scope>
    <source>
        <strain evidence="2">LMG 22940</strain>
    </source>
</reference>
<dbReference type="Proteomes" id="UP000054770">
    <property type="component" value="Unassembled WGS sequence"/>
</dbReference>
<proteinExistence type="predicted"/>
<dbReference type="EMBL" id="FCON02000059">
    <property type="protein sequence ID" value="SAL75222.1"/>
    <property type="molecule type" value="Genomic_DNA"/>
</dbReference>
<protein>
    <submittedName>
        <fullName evidence="2">Hydrolase</fullName>
    </submittedName>
</protein>
<comment type="caution">
    <text evidence="2">The sequence shown here is derived from an EMBL/GenBank/DDBJ whole genome shotgun (WGS) entry which is preliminary data.</text>
</comment>
<dbReference type="Gene3D" id="3.20.20.140">
    <property type="entry name" value="Metal-dependent hydrolases"/>
    <property type="match status" value="1"/>
</dbReference>
<feature type="domain" description="Amidohydrolase-related" evidence="1">
    <location>
        <begin position="17"/>
        <end position="284"/>
    </location>
</feature>
<dbReference type="Pfam" id="PF04909">
    <property type="entry name" value="Amidohydro_2"/>
    <property type="match status" value="1"/>
</dbReference>
<gene>
    <name evidence="2" type="ORF">AWB68_04731</name>
</gene>
<dbReference type="GO" id="GO:0016787">
    <property type="term" value="F:hydrolase activity"/>
    <property type="evidence" value="ECO:0007669"/>
    <property type="project" value="UniProtKB-KW"/>
</dbReference>
<evidence type="ECO:0000313" key="3">
    <source>
        <dbReference type="Proteomes" id="UP000054770"/>
    </source>
</evidence>
<dbReference type="InterPro" id="IPR032466">
    <property type="entry name" value="Metal_Hydrolase"/>
</dbReference>
<evidence type="ECO:0000259" key="1">
    <source>
        <dbReference type="Pfam" id="PF04909"/>
    </source>
</evidence>
<dbReference type="PANTHER" id="PTHR35563:SF2">
    <property type="entry name" value="BARREL METAL-DEPENDENT HYDROLASE, PUTATIVE (AFU_ORTHOLOGUE AFUA_1G16240)-RELATED"/>
    <property type="match status" value="1"/>
</dbReference>
<dbReference type="SUPFAM" id="SSF51556">
    <property type="entry name" value="Metallo-dependent hydrolases"/>
    <property type="match status" value="1"/>
</dbReference>
<name>A0A158K267_9BURK</name>
<dbReference type="OrthoDB" id="9787654at2"/>
<dbReference type="RefSeq" id="WP_087646794.1">
    <property type="nucleotide sequence ID" value="NZ_FCON02000059.1"/>
</dbReference>
<keyword evidence="3" id="KW-1185">Reference proteome</keyword>